<sequence>MTRPIKKKLLCHTVKYSAYKGVSSGWGGAEGTYKPAIDLKFVRVQEVSGVIQTAQGEALGSKTIMFMDAKHTPYDLMSVNLKSKVVFHGREFLVKDIKYMYDATLLHHLEVELE</sequence>
<accession>A0A1Z1LZQ3</accession>
<evidence type="ECO:0000313" key="2">
    <source>
        <dbReference type="Proteomes" id="UP000225583"/>
    </source>
</evidence>
<protein>
    <submittedName>
        <fullName evidence="1">Minor capsid protein</fullName>
    </submittedName>
</protein>
<dbReference type="EMBL" id="MF176161">
    <property type="protein sequence ID" value="ARW58272.1"/>
    <property type="molecule type" value="Genomic_DNA"/>
</dbReference>
<keyword evidence="2" id="KW-1185">Reference proteome</keyword>
<name>A0A1Z1LZQ3_9CAUD</name>
<reference evidence="1 2" key="1">
    <citation type="submission" date="2017-05" db="EMBL/GenBank/DDBJ databases">
        <title>Complete Genome Sequence of Bacteriophage Deep-Purple infecting emetic Bacillus cereus.</title>
        <authorList>
            <person name="Hock L."/>
            <person name="Gillis A."/>
            <person name="Mahillon J."/>
        </authorList>
    </citation>
    <scope>NUCLEOTIDE SEQUENCE [LARGE SCALE GENOMIC DNA]</scope>
</reference>
<dbReference type="InterPro" id="IPR019612">
    <property type="entry name" value="Minor_capsid_put"/>
</dbReference>
<dbReference type="Pfam" id="PF10665">
    <property type="entry name" value="Minor_capsid_1"/>
    <property type="match status" value="1"/>
</dbReference>
<gene>
    <name evidence="1" type="ORF">DeepPurple_gp021</name>
</gene>
<proteinExistence type="predicted"/>
<evidence type="ECO:0000313" key="1">
    <source>
        <dbReference type="EMBL" id="ARW58272.1"/>
    </source>
</evidence>
<dbReference type="Proteomes" id="UP000225583">
    <property type="component" value="Segment"/>
</dbReference>
<organism evidence="1 2">
    <name type="scientific">Bacillus phage Deep-Purple</name>
    <dbReference type="NCBI Taxonomy" id="1873341"/>
    <lineage>
        <taxon>Viruses</taxon>
        <taxon>Duplodnaviria</taxon>
        <taxon>Heunggongvirae</taxon>
        <taxon>Uroviricota</taxon>
        <taxon>Caudoviricetes</taxon>
        <taxon>Deurplevirus</taxon>
        <taxon>Deurplevirus deeppurple</taxon>
    </lineage>
</organism>